<dbReference type="Gene3D" id="3.40.1350.10">
    <property type="match status" value="1"/>
</dbReference>
<dbReference type="RefSeq" id="WP_062766905.1">
    <property type="nucleotide sequence ID" value="NZ_CP121045.1"/>
</dbReference>
<dbReference type="InterPro" id="IPR011856">
    <property type="entry name" value="tRNA_endonuc-like_dom_sf"/>
</dbReference>
<dbReference type="Proteomes" id="UP000075787">
    <property type="component" value="Unassembled WGS sequence"/>
</dbReference>
<sequence length="134" mass="14736">MSGGGPRSPRIARGRSSERAGRRAEALAALRLRLTGWRILARRLKTPAGEIDILARRGRMLAVVEVKRRPDRATAGEAVLPAQRRRLARAADWVLARGETLGAGGVEGLRFDLIWVDRLGLPHHLPDAWRPDGS</sequence>
<organism evidence="3 4">
    <name type="scientific">Tistrella mobilis</name>
    <dbReference type="NCBI Taxonomy" id="171437"/>
    <lineage>
        <taxon>Bacteria</taxon>
        <taxon>Pseudomonadati</taxon>
        <taxon>Pseudomonadota</taxon>
        <taxon>Alphaproteobacteria</taxon>
        <taxon>Geminicoccales</taxon>
        <taxon>Geminicoccaceae</taxon>
        <taxon>Tistrella</taxon>
    </lineage>
</organism>
<dbReference type="PANTHER" id="PTHR34039:SF1">
    <property type="entry name" value="UPF0102 PROTEIN YRAN"/>
    <property type="match status" value="1"/>
</dbReference>
<comment type="similarity">
    <text evidence="1 2">Belongs to the UPF0102 family.</text>
</comment>
<dbReference type="Pfam" id="PF02021">
    <property type="entry name" value="UPF0102"/>
    <property type="match status" value="1"/>
</dbReference>
<evidence type="ECO:0000313" key="4">
    <source>
        <dbReference type="Proteomes" id="UP000075787"/>
    </source>
</evidence>
<reference evidence="3 4" key="1">
    <citation type="submission" date="2015-12" db="EMBL/GenBank/DDBJ databases">
        <title>Genome sequence of Tistrella mobilis MCCC 1A02139.</title>
        <authorList>
            <person name="Lu L."/>
            <person name="Lai Q."/>
            <person name="Shao Z."/>
            <person name="Qian P."/>
        </authorList>
    </citation>
    <scope>NUCLEOTIDE SEQUENCE [LARGE SCALE GENOMIC DNA]</scope>
    <source>
        <strain evidence="3 4">MCCC 1A02139</strain>
    </source>
</reference>
<accession>A0A162KFC5</accession>
<proteinExistence type="inferred from homology"/>
<dbReference type="EMBL" id="LPZR01000182">
    <property type="protein sequence ID" value="KYO51140.1"/>
    <property type="molecule type" value="Genomic_DNA"/>
</dbReference>
<name>A0A162KFC5_9PROT</name>
<evidence type="ECO:0000256" key="2">
    <source>
        <dbReference type="HAMAP-Rule" id="MF_00048"/>
    </source>
</evidence>
<dbReference type="AlphaFoldDB" id="A0A162KFC5"/>
<dbReference type="GO" id="GO:0003676">
    <property type="term" value="F:nucleic acid binding"/>
    <property type="evidence" value="ECO:0007669"/>
    <property type="project" value="InterPro"/>
</dbReference>
<dbReference type="GeneID" id="97244260"/>
<dbReference type="PANTHER" id="PTHR34039">
    <property type="entry name" value="UPF0102 PROTEIN YRAN"/>
    <property type="match status" value="1"/>
</dbReference>
<comment type="caution">
    <text evidence="3">The sequence shown here is derived from an EMBL/GenBank/DDBJ whole genome shotgun (WGS) entry which is preliminary data.</text>
</comment>
<gene>
    <name evidence="3" type="ORF">AUP44_10215</name>
</gene>
<dbReference type="InterPro" id="IPR011335">
    <property type="entry name" value="Restrct_endonuc-II-like"/>
</dbReference>
<evidence type="ECO:0000313" key="3">
    <source>
        <dbReference type="EMBL" id="KYO51140.1"/>
    </source>
</evidence>
<dbReference type="SUPFAM" id="SSF52980">
    <property type="entry name" value="Restriction endonuclease-like"/>
    <property type="match status" value="1"/>
</dbReference>
<dbReference type="InterPro" id="IPR003509">
    <property type="entry name" value="UPF0102_YraN-like"/>
</dbReference>
<protein>
    <recommendedName>
        <fullName evidence="2">UPF0102 protein AUP44_10215</fullName>
    </recommendedName>
</protein>
<evidence type="ECO:0000256" key="1">
    <source>
        <dbReference type="ARBA" id="ARBA00006738"/>
    </source>
</evidence>
<dbReference type="HAMAP" id="MF_00048">
    <property type="entry name" value="UPF0102"/>
    <property type="match status" value="1"/>
</dbReference>